<dbReference type="Proteomes" id="UP000295136">
    <property type="component" value="Unassembled WGS sequence"/>
</dbReference>
<evidence type="ECO:0000313" key="1">
    <source>
        <dbReference type="EMBL" id="TDE19574.1"/>
    </source>
</evidence>
<evidence type="ECO:0000313" key="2">
    <source>
        <dbReference type="Proteomes" id="UP000295136"/>
    </source>
</evidence>
<proteinExistence type="predicted"/>
<reference evidence="1 2" key="1">
    <citation type="submission" date="2019-03" db="EMBL/GenBank/DDBJ databases">
        <title>Draft genome sequences of novel Actinobacteria.</title>
        <authorList>
            <person name="Sahin N."/>
            <person name="Ay H."/>
            <person name="Saygin H."/>
        </authorList>
    </citation>
    <scope>NUCLEOTIDE SEQUENCE [LARGE SCALE GENOMIC DNA]</scope>
    <source>
        <strain evidence="1 2">6K102</strain>
    </source>
</reference>
<dbReference type="SUPFAM" id="SSF50998">
    <property type="entry name" value="Quinoprotein alcohol dehydrogenase-like"/>
    <property type="match status" value="1"/>
</dbReference>
<comment type="caution">
    <text evidence="1">The sequence shown here is derived from an EMBL/GenBank/DDBJ whole genome shotgun (WGS) entry which is preliminary data.</text>
</comment>
<dbReference type="AlphaFoldDB" id="A0A4R5E2E7"/>
<sequence length="136" mass="14067">MGTYSGIELLTCGEVAGRPVVVSTHQNATLRVHDLATGKRRKMWNFSGVSPDDRGTIALVAGRLGDLPVAAVTHAPVGSEIFVRVWDLDDGEVIGTLGAAAGGAAQALALAELDGRQVVAGVDGNRTVRIWSLGPP</sequence>
<gene>
    <name evidence="1" type="ORF">E1295_47675</name>
</gene>
<accession>A0A4R5E2E7</accession>
<name>A0A4R5E2E7_9ACTN</name>
<dbReference type="InterPro" id="IPR011047">
    <property type="entry name" value="Quinoprotein_ADH-like_sf"/>
</dbReference>
<dbReference type="Gene3D" id="2.130.10.10">
    <property type="entry name" value="YVTN repeat-like/Quinoprotein amine dehydrogenase"/>
    <property type="match status" value="1"/>
</dbReference>
<evidence type="ECO:0008006" key="3">
    <source>
        <dbReference type="Google" id="ProtNLM"/>
    </source>
</evidence>
<dbReference type="InterPro" id="IPR015943">
    <property type="entry name" value="WD40/YVTN_repeat-like_dom_sf"/>
</dbReference>
<protein>
    <recommendedName>
        <fullName evidence="3">WD40 repeat domain-containing protein</fullName>
    </recommendedName>
</protein>
<dbReference type="EMBL" id="SMLD01000337">
    <property type="protein sequence ID" value="TDE19574.1"/>
    <property type="molecule type" value="Genomic_DNA"/>
</dbReference>
<organism evidence="1 2">
    <name type="scientific">Nonomuraea mesophila</name>
    <dbReference type="NCBI Taxonomy" id="2530382"/>
    <lineage>
        <taxon>Bacteria</taxon>
        <taxon>Bacillati</taxon>
        <taxon>Actinomycetota</taxon>
        <taxon>Actinomycetes</taxon>
        <taxon>Streptosporangiales</taxon>
        <taxon>Streptosporangiaceae</taxon>
        <taxon>Nonomuraea</taxon>
    </lineage>
</organism>
<keyword evidence="2" id="KW-1185">Reference proteome</keyword>